<reference evidence="8" key="1">
    <citation type="submission" date="2022-05" db="EMBL/GenBank/DDBJ databases">
        <title>Brevundimonas albigilva TT17 genome sequence.</title>
        <authorList>
            <person name="Lee K."/>
            <person name="Son H."/>
        </authorList>
    </citation>
    <scope>NUCLEOTIDE SEQUENCE</scope>
    <source>
        <strain evidence="8">TT17</strain>
    </source>
</reference>
<evidence type="ECO:0000256" key="5">
    <source>
        <dbReference type="ARBA" id="ARBA00022989"/>
    </source>
</evidence>
<dbReference type="Proteomes" id="UP001055429">
    <property type="component" value="Chromosome"/>
</dbReference>
<keyword evidence="3" id="KW-1003">Cell membrane</keyword>
<dbReference type="RefSeq" id="WP_249749933.1">
    <property type="nucleotide sequence ID" value="NZ_CP097298.1"/>
</dbReference>
<sequence length="127" mass="13380">MARSVSGWSPRALAALRIVAGLLFLAHGVVKLFGFPEGAQPGEVEIASLMGVGAIIELVTGALLMLGLFTRPAAFIASGQMAVAYWMFHFPSSPYPAANGGDAAILFCFVFLYIFTAGPGAWSLDKR</sequence>
<gene>
    <name evidence="8" type="ORF">M8231_11070</name>
</gene>
<name>A0ABY4SHW8_9CAUL</name>
<keyword evidence="6 7" id="KW-0472">Membrane</keyword>
<evidence type="ECO:0000256" key="4">
    <source>
        <dbReference type="ARBA" id="ARBA00022692"/>
    </source>
</evidence>
<evidence type="ECO:0000313" key="9">
    <source>
        <dbReference type="Proteomes" id="UP001055429"/>
    </source>
</evidence>
<feature type="transmembrane region" description="Helical" evidence="7">
    <location>
        <begin position="73"/>
        <end position="91"/>
    </location>
</feature>
<dbReference type="InterPro" id="IPR032808">
    <property type="entry name" value="DoxX"/>
</dbReference>
<feature type="transmembrane region" description="Helical" evidence="7">
    <location>
        <begin position="103"/>
        <end position="124"/>
    </location>
</feature>
<keyword evidence="5 7" id="KW-1133">Transmembrane helix</keyword>
<dbReference type="PANTHER" id="PTHR33452">
    <property type="entry name" value="OXIDOREDUCTASE CATD-RELATED"/>
    <property type="match status" value="1"/>
</dbReference>
<evidence type="ECO:0000256" key="1">
    <source>
        <dbReference type="ARBA" id="ARBA00004651"/>
    </source>
</evidence>
<feature type="transmembrane region" description="Helical" evidence="7">
    <location>
        <begin position="12"/>
        <end position="34"/>
    </location>
</feature>
<keyword evidence="4 7" id="KW-0812">Transmembrane</keyword>
<dbReference type="EMBL" id="CP097649">
    <property type="protein sequence ID" value="URI14363.1"/>
    <property type="molecule type" value="Genomic_DNA"/>
</dbReference>
<dbReference type="Pfam" id="PF07681">
    <property type="entry name" value="DoxX"/>
    <property type="match status" value="1"/>
</dbReference>
<evidence type="ECO:0000256" key="2">
    <source>
        <dbReference type="ARBA" id="ARBA00006679"/>
    </source>
</evidence>
<proteinExistence type="inferred from homology"/>
<comment type="subcellular location">
    <subcellularLocation>
        <location evidence="1">Cell membrane</location>
        <topology evidence="1">Multi-pass membrane protein</topology>
    </subcellularLocation>
</comment>
<dbReference type="PANTHER" id="PTHR33452:SF4">
    <property type="entry name" value="BLL4328 PROTEIN"/>
    <property type="match status" value="1"/>
</dbReference>
<evidence type="ECO:0000256" key="6">
    <source>
        <dbReference type="ARBA" id="ARBA00023136"/>
    </source>
</evidence>
<evidence type="ECO:0000256" key="3">
    <source>
        <dbReference type="ARBA" id="ARBA00022475"/>
    </source>
</evidence>
<comment type="similarity">
    <text evidence="2">Belongs to the DoxX family.</text>
</comment>
<evidence type="ECO:0000256" key="7">
    <source>
        <dbReference type="SAM" id="Phobius"/>
    </source>
</evidence>
<keyword evidence="9" id="KW-1185">Reference proteome</keyword>
<organism evidence="8 9">
    <name type="scientific">Brevundimonas albigilva</name>
    <dbReference type="NCBI Taxonomy" id="1312364"/>
    <lineage>
        <taxon>Bacteria</taxon>
        <taxon>Pseudomonadati</taxon>
        <taxon>Pseudomonadota</taxon>
        <taxon>Alphaproteobacteria</taxon>
        <taxon>Caulobacterales</taxon>
        <taxon>Caulobacteraceae</taxon>
        <taxon>Brevundimonas</taxon>
    </lineage>
</organism>
<evidence type="ECO:0000313" key="8">
    <source>
        <dbReference type="EMBL" id="URI14363.1"/>
    </source>
</evidence>
<feature type="transmembrane region" description="Helical" evidence="7">
    <location>
        <begin position="46"/>
        <end position="66"/>
    </location>
</feature>
<accession>A0ABY4SHW8</accession>
<protein>
    <submittedName>
        <fullName evidence="8">DoxX family protein</fullName>
    </submittedName>
</protein>
<dbReference type="InterPro" id="IPR051907">
    <property type="entry name" value="DoxX-like_oxidoreductase"/>
</dbReference>